<organism evidence="1 2">
    <name type="scientific">Clostridium amylolyticum</name>
    <dbReference type="NCBI Taxonomy" id="1121298"/>
    <lineage>
        <taxon>Bacteria</taxon>
        <taxon>Bacillati</taxon>
        <taxon>Bacillota</taxon>
        <taxon>Clostridia</taxon>
        <taxon>Eubacteriales</taxon>
        <taxon>Clostridiaceae</taxon>
        <taxon>Clostridium</taxon>
    </lineage>
</organism>
<dbReference type="OrthoDB" id="2112057at2"/>
<keyword evidence="2" id="KW-1185">Reference proteome</keyword>
<dbReference type="RefSeq" id="WP_073006032.1">
    <property type="nucleotide sequence ID" value="NZ_FQZO01000002.1"/>
</dbReference>
<evidence type="ECO:0000313" key="2">
    <source>
        <dbReference type="Proteomes" id="UP000184080"/>
    </source>
</evidence>
<evidence type="ECO:0000313" key="1">
    <source>
        <dbReference type="EMBL" id="SHI98836.1"/>
    </source>
</evidence>
<dbReference type="Pfam" id="PF13563">
    <property type="entry name" value="2_5_RNA_ligase2"/>
    <property type="match status" value="1"/>
</dbReference>
<accession>A0A1M6FMC1</accession>
<dbReference type="STRING" id="1121298.SAMN05444401_2001"/>
<dbReference type="GO" id="GO:0016874">
    <property type="term" value="F:ligase activity"/>
    <property type="evidence" value="ECO:0007669"/>
    <property type="project" value="UniProtKB-KW"/>
</dbReference>
<protein>
    <submittedName>
        <fullName evidence="1">2'-5' RNA ligase superfamily protein</fullName>
    </submittedName>
</protein>
<dbReference type="Proteomes" id="UP000184080">
    <property type="component" value="Unassembled WGS sequence"/>
</dbReference>
<name>A0A1M6FMC1_9CLOT</name>
<gene>
    <name evidence="1" type="ORF">SAMN05444401_2001</name>
</gene>
<dbReference type="AlphaFoldDB" id="A0A1M6FMC1"/>
<dbReference type="EMBL" id="FQZO01000002">
    <property type="protein sequence ID" value="SHI98836.1"/>
    <property type="molecule type" value="Genomic_DNA"/>
</dbReference>
<dbReference type="SUPFAM" id="SSF55144">
    <property type="entry name" value="LigT-like"/>
    <property type="match status" value="1"/>
</dbReference>
<sequence>MRYYLVALFDDESYKSIEPIQRSLSKKYKLYKNLPTLHITLEVIEDPDLNKLDEVLFKIFKPYKRFKVELNEVICFDEPYKSVNLKVESKGYIKRLARSVNDTLKLHGFNVRQNIENWDLHVSLANTNFASREWSRNEFAKACTVIKKEGYYNMAKIDRIELWKPINNKKDMLVKSYPLKTY</sequence>
<keyword evidence="1" id="KW-0436">Ligase</keyword>
<proteinExistence type="predicted"/>
<reference evidence="1 2" key="1">
    <citation type="submission" date="2016-11" db="EMBL/GenBank/DDBJ databases">
        <authorList>
            <person name="Jaros S."/>
            <person name="Januszkiewicz K."/>
            <person name="Wedrychowicz H."/>
        </authorList>
    </citation>
    <scope>NUCLEOTIDE SEQUENCE [LARGE SCALE GENOMIC DNA]</scope>
    <source>
        <strain evidence="1 2">DSM 21864</strain>
    </source>
</reference>
<dbReference type="InterPro" id="IPR009097">
    <property type="entry name" value="Cyclic_Pdiesterase"/>
</dbReference>
<dbReference type="Gene3D" id="3.90.1140.10">
    <property type="entry name" value="Cyclic phosphodiesterase"/>
    <property type="match status" value="1"/>
</dbReference>